<dbReference type="InterPro" id="IPR004827">
    <property type="entry name" value="bZIP"/>
</dbReference>
<dbReference type="Gene3D" id="1.20.5.170">
    <property type="match status" value="1"/>
</dbReference>
<evidence type="ECO:0000313" key="8">
    <source>
        <dbReference type="RefSeq" id="XP_026278299.1"/>
    </source>
</evidence>
<dbReference type="OrthoDB" id="6624782at2759"/>
<protein>
    <submittedName>
        <fullName evidence="5 6">Uncharacterized protein LOC113206427</fullName>
    </submittedName>
</protein>
<evidence type="ECO:0000313" key="5">
    <source>
        <dbReference type="RefSeq" id="XP_026278295.1"/>
    </source>
</evidence>
<evidence type="ECO:0000259" key="3">
    <source>
        <dbReference type="PROSITE" id="PS50217"/>
    </source>
</evidence>
<dbReference type="RefSeq" id="XP_026278299.1">
    <property type="nucleotide sequence ID" value="XM_026422514.2"/>
</dbReference>
<dbReference type="AlphaFoldDB" id="A0A6J1SAT7"/>
<feature type="domain" description="BZIP" evidence="3">
    <location>
        <begin position="735"/>
        <end position="798"/>
    </location>
</feature>
<dbReference type="KEGG" id="foc:113206427"/>
<dbReference type="CDD" id="cd14813">
    <property type="entry name" value="bZIP_BmCbz-like"/>
    <property type="match status" value="1"/>
</dbReference>
<reference evidence="5 6" key="1">
    <citation type="submission" date="2025-04" db="UniProtKB">
        <authorList>
            <consortium name="RefSeq"/>
        </authorList>
    </citation>
    <scope>IDENTIFICATION</scope>
    <source>
        <tissue evidence="5 6">Whole organism</tissue>
    </source>
</reference>
<accession>A0A6J1SAT7</accession>
<dbReference type="Proteomes" id="UP000504606">
    <property type="component" value="Unplaced"/>
</dbReference>
<dbReference type="SMART" id="SM00338">
    <property type="entry name" value="BRLZ"/>
    <property type="match status" value="1"/>
</dbReference>
<feature type="region of interest" description="Disordered" evidence="2">
    <location>
        <begin position="615"/>
        <end position="760"/>
    </location>
</feature>
<feature type="compositionally biased region" description="Polar residues" evidence="2">
    <location>
        <begin position="12"/>
        <end position="36"/>
    </location>
</feature>
<organism evidence="4 8">
    <name type="scientific">Frankliniella occidentalis</name>
    <name type="common">Western flower thrips</name>
    <name type="synonym">Euthrips occidentalis</name>
    <dbReference type="NCBI Taxonomy" id="133901"/>
    <lineage>
        <taxon>Eukaryota</taxon>
        <taxon>Metazoa</taxon>
        <taxon>Ecdysozoa</taxon>
        <taxon>Arthropoda</taxon>
        <taxon>Hexapoda</taxon>
        <taxon>Insecta</taxon>
        <taxon>Pterygota</taxon>
        <taxon>Neoptera</taxon>
        <taxon>Paraneoptera</taxon>
        <taxon>Thysanoptera</taxon>
        <taxon>Terebrantia</taxon>
        <taxon>Thripoidea</taxon>
        <taxon>Thripidae</taxon>
        <taxon>Frankliniella</taxon>
    </lineage>
</organism>
<feature type="region of interest" description="Disordered" evidence="2">
    <location>
        <begin position="127"/>
        <end position="150"/>
    </location>
</feature>
<dbReference type="RefSeq" id="XP_026278296.1">
    <property type="nucleotide sequence ID" value="XM_026422511.2"/>
</dbReference>
<dbReference type="SUPFAM" id="SSF57959">
    <property type="entry name" value="Leucine zipper domain"/>
    <property type="match status" value="1"/>
</dbReference>
<evidence type="ECO:0000313" key="7">
    <source>
        <dbReference type="RefSeq" id="XP_026278297.1"/>
    </source>
</evidence>
<name>A0A6J1SAT7_FRAOC</name>
<evidence type="ECO:0000256" key="1">
    <source>
        <dbReference type="SAM" id="Coils"/>
    </source>
</evidence>
<keyword evidence="1" id="KW-0175">Coiled coil</keyword>
<dbReference type="PROSITE" id="PS50217">
    <property type="entry name" value="BZIP"/>
    <property type="match status" value="1"/>
</dbReference>
<dbReference type="InterPro" id="IPR046347">
    <property type="entry name" value="bZIP_sf"/>
</dbReference>
<keyword evidence="4" id="KW-1185">Reference proteome</keyword>
<feature type="compositionally biased region" description="Basic and acidic residues" evidence="2">
    <location>
        <begin position="734"/>
        <end position="750"/>
    </location>
</feature>
<feature type="region of interest" description="Disordered" evidence="2">
    <location>
        <begin position="1"/>
        <end position="36"/>
    </location>
</feature>
<sequence>MGSNRVVPASASMPTTKQTHTPSGLSSPASPQVPTVDVSSIKTEPLTHLDAAMSAHCRSENWVESYQDLSSWCSATSASSPATCPSPAIDESLVCDFDFRGEIDFDLRKSEEIASIPLEEDCSFNLWGAESQSPGDTTTPTPSVSAVASTDKPNPVLLKDCWWPEIEEEKVVKGLQPSRLQTSTLPASSLKNHLHSESELPVAVKEEVTDIKENMNPIVASQNFLSDPIKMAELQMRIERITSVTHPGVNSRAKAADLMKILQQQISALSKKKNSSPAAISDLHNYSKIQLGPGVPSTSTAGTQLQTPQAAMTSTAVTAQNDGIFHFDPFENLFPAPVTQPQIVAPSWPMVAPQTTSSHQSFSSNIVPAPAFVSSSYGSNSVKPAIVSGAIQGTDLFFEAHHEIMRSATKSQQIQNQPPVHLLQSQPQFSVPQPQVFSSTSQTLSVPTVSQSTGFSSAKKESGLSIKMPPPRVNMPELDLNFDALLFGSPGVIAGSIKTPAISTPEVLKSLVETPDPESFDLLSYLCDDKLNTPPVSLDNNPFHFPLPSTNHSIPVSTVSSMSTSLPEPKSNVMVVKPLLPARVKKEIVSEPAVRSENESAVIVEVKPQLMPRALSDEEEEGEETFLSTHPVESIKDEQVSPRPSRSARKRKYSEDEFVLSPSTSDELQKSTRRRRSSSKYDSDEEFTLPVRKSRKRSVTTIIEEDEEESTDAKPKKPRITVKRAERTVSSSSETDRYRELRDRNNEASRKSRLTRKARENELGKQAEILTKENMVLKVKVEEMENLVKKLRDALLQSMMKKS</sequence>
<proteinExistence type="predicted"/>
<dbReference type="RefSeq" id="XP_026278297.1">
    <property type="nucleotide sequence ID" value="XM_026422512.2"/>
</dbReference>
<feature type="compositionally biased region" description="Polar residues" evidence="2">
    <location>
        <begin position="130"/>
        <end position="150"/>
    </location>
</feature>
<dbReference type="RefSeq" id="XP_026278295.1">
    <property type="nucleotide sequence ID" value="XM_026422510.2"/>
</dbReference>
<evidence type="ECO:0000313" key="4">
    <source>
        <dbReference type="Proteomes" id="UP000504606"/>
    </source>
</evidence>
<dbReference type="GeneID" id="113206427"/>
<dbReference type="GO" id="GO:0003700">
    <property type="term" value="F:DNA-binding transcription factor activity"/>
    <property type="evidence" value="ECO:0007669"/>
    <property type="project" value="InterPro"/>
</dbReference>
<evidence type="ECO:0000256" key="2">
    <source>
        <dbReference type="SAM" id="MobiDB-lite"/>
    </source>
</evidence>
<gene>
    <name evidence="5 6 7 8" type="primary">LOC113206427</name>
</gene>
<evidence type="ECO:0000313" key="6">
    <source>
        <dbReference type="RefSeq" id="XP_026278296.1"/>
    </source>
</evidence>
<feature type="coiled-coil region" evidence="1">
    <location>
        <begin position="767"/>
        <end position="801"/>
    </location>
</feature>
<dbReference type="GO" id="GO:0005634">
    <property type="term" value="C:nucleus"/>
    <property type="evidence" value="ECO:0007669"/>
    <property type="project" value="UniProtKB-ARBA"/>
</dbReference>
<dbReference type="Pfam" id="PF07716">
    <property type="entry name" value="bZIP_2"/>
    <property type="match status" value="1"/>
</dbReference>